<name>A0A5B7JYJ2_PORTR</name>
<feature type="compositionally biased region" description="Basic and acidic residues" evidence="1">
    <location>
        <begin position="53"/>
        <end position="112"/>
    </location>
</feature>
<comment type="caution">
    <text evidence="2">The sequence shown here is derived from an EMBL/GenBank/DDBJ whole genome shotgun (WGS) entry which is preliminary data.</text>
</comment>
<gene>
    <name evidence="2" type="ORF">E2C01_094942</name>
</gene>
<reference evidence="2 3" key="1">
    <citation type="submission" date="2019-05" db="EMBL/GenBank/DDBJ databases">
        <title>Another draft genome of Portunus trituberculatus and its Hox gene families provides insights of decapod evolution.</title>
        <authorList>
            <person name="Jeong J.-H."/>
            <person name="Song I."/>
            <person name="Kim S."/>
            <person name="Choi T."/>
            <person name="Kim D."/>
            <person name="Ryu S."/>
            <person name="Kim W."/>
        </authorList>
    </citation>
    <scope>NUCLEOTIDE SEQUENCE [LARGE SCALE GENOMIC DNA]</scope>
    <source>
        <tissue evidence="2">Muscle</tissue>
    </source>
</reference>
<evidence type="ECO:0000256" key="1">
    <source>
        <dbReference type="SAM" id="MobiDB-lite"/>
    </source>
</evidence>
<dbReference type="EMBL" id="VSRR010118744">
    <property type="protein sequence ID" value="MPC99523.1"/>
    <property type="molecule type" value="Genomic_DNA"/>
</dbReference>
<feature type="region of interest" description="Disordered" evidence="1">
    <location>
        <begin position="52"/>
        <end position="120"/>
    </location>
</feature>
<protein>
    <submittedName>
        <fullName evidence="2">Uncharacterized protein</fullName>
    </submittedName>
</protein>
<organism evidence="2 3">
    <name type="scientific">Portunus trituberculatus</name>
    <name type="common">Swimming crab</name>
    <name type="synonym">Neptunus trituberculatus</name>
    <dbReference type="NCBI Taxonomy" id="210409"/>
    <lineage>
        <taxon>Eukaryota</taxon>
        <taxon>Metazoa</taxon>
        <taxon>Ecdysozoa</taxon>
        <taxon>Arthropoda</taxon>
        <taxon>Crustacea</taxon>
        <taxon>Multicrustacea</taxon>
        <taxon>Malacostraca</taxon>
        <taxon>Eumalacostraca</taxon>
        <taxon>Eucarida</taxon>
        <taxon>Decapoda</taxon>
        <taxon>Pleocyemata</taxon>
        <taxon>Brachyura</taxon>
        <taxon>Eubrachyura</taxon>
        <taxon>Portunoidea</taxon>
        <taxon>Portunidae</taxon>
        <taxon>Portuninae</taxon>
        <taxon>Portunus</taxon>
    </lineage>
</organism>
<dbReference type="Proteomes" id="UP000324222">
    <property type="component" value="Unassembled WGS sequence"/>
</dbReference>
<dbReference type="OrthoDB" id="432281at2759"/>
<dbReference type="AlphaFoldDB" id="A0A5B7JYJ2"/>
<proteinExistence type="predicted"/>
<accession>A0A5B7JYJ2</accession>
<keyword evidence="3" id="KW-1185">Reference proteome</keyword>
<evidence type="ECO:0000313" key="3">
    <source>
        <dbReference type="Proteomes" id="UP000324222"/>
    </source>
</evidence>
<feature type="region of interest" description="Disordered" evidence="1">
    <location>
        <begin position="147"/>
        <end position="170"/>
    </location>
</feature>
<evidence type="ECO:0000313" key="2">
    <source>
        <dbReference type="EMBL" id="MPC99523.1"/>
    </source>
</evidence>
<sequence>MVKMVEVMEAVVMTNRGYKGDAALCDALLQCGADLEAQDGGRPLWVEVAAAAQRERDGEGERETQHEEERETDKIKVKNERNRKKQEMEKYGDGDKFGESKEDKVEGSKQEETIVIPPPGRPHCPAQAVCRLFRFYWPGLWRAVAEEDVNKVREGDREERGGGTEEERKK</sequence>